<gene>
    <name evidence="14" type="ORF">Sgleb_51650</name>
</gene>
<evidence type="ECO:0000256" key="3">
    <source>
        <dbReference type="ARBA" id="ARBA00001933"/>
    </source>
</evidence>
<comment type="caution">
    <text evidence="14">The sequence shown here is derived from an EMBL/GenBank/DDBJ whole genome shotgun (WGS) entry which is preliminary data.</text>
</comment>
<protein>
    <recommendedName>
        <fullName evidence="7">threonine ammonia-lyase</fullName>
        <ecNumber evidence="7">4.3.1.19</ecNumber>
    </recommendedName>
    <alternativeName>
        <fullName evidence="12">Threonine deaminase</fullName>
    </alternativeName>
</protein>
<evidence type="ECO:0000256" key="8">
    <source>
        <dbReference type="ARBA" id="ARBA00022842"/>
    </source>
</evidence>
<proteinExistence type="inferred from homology"/>
<evidence type="ECO:0000256" key="6">
    <source>
        <dbReference type="ARBA" id="ARBA00010869"/>
    </source>
</evidence>
<dbReference type="Pfam" id="PF00291">
    <property type="entry name" value="PALP"/>
    <property type="match status" value="1"/>
</dbReference>
<evidence type="ECO:0000256" key="1">
    <source>
        <dbReference type="ARBA" id="ARBA00001274"/>
    </source>
</evidence>
<evidence type="ECO:0000256" key="4">
    <source>
        <dbReference type="ARBA" id="ARBA00001936"/>
    </source>
</evidence>
<dbReference type="PANTHER" id="PTHR43050">
    <property type="entry name" value="SERINE / THREONINE RACEMASE FAMILY MEMBER"/>
    <property type="match status" value="1"/>
</dbReference>
<evidence type="ECO:0000256" key="12">
    <source>
        <dbReference type="ARBA" id="ARBA00031427"/>
    </source>
</evidence>
<evidence type="ECO:0000256" key="9">
    <source>
        <dbReference type="ARBA" id="ARBA00022898"/>
    </source>
</evidence>
<evidence type="ECO:0000313" key="14">
    <source>
        <dbReference type="EMBL" id="GFE17118.1"/>
    </source>
</evidence>
<dbReference type="GO" id="GO:0070179">
    <property type="term" value="P:D-serine biosynthetic process"/>
    <property type="evidence" value="ECO:0007669"/>
    <property type="project" value="TreeGrafter"/>
</dbReference>
<dbReference type="InterPro" id="IPR000634">
    <property type="entry name" value="Ser/Thr_deHydtase_PyrdxlP-BS"/>
</dbReference>
<dbReference type="GO" id="GO:0005524">
    <property type="term" value="F:ATP binding"/>
    <property type="evidence" value="ECO:0007669"/>
    <property type="project" value="TreeGrafter"/>
</dbReference>
<accession>A0A640T1E3</accession>
<dbReference type="PANTHER" id="PTHR43050:SF1">
    <property type="entry name" value="SERINE RACEMASE"/>
    <property type="match status" value="1"/>
</dbReference>
<dbReference type="Proteomes" id="UP000430079">
    <property type="component" value="Unassembled WGS sequence"/>
</dbReference>
<dbReference type="EC" id="4.3.1.19" evidence="7"/>
<dbReference type="GO" id="GO:0000287">
    <property type="term" value="F:magnesium ion binding"/>
    <property type="evidence" value="ECO:0007669"/>
    <property type="project" value="TreeGrafter"/>
</dbReference>
<dbReference type="GO" id="GO:0030378">
    <property type="term" value="F:serine racemase activity"/>
    <property type="evidence" value="ECO:0007669"/>
    <property type="project" value="TreeGrafter"/>
</dbReference>
<dbReference type="InterPro" id="IPR036052">
    <property type="entry name" value="TrpB-like_PALP_sf"/>
</dbReference>
<comment type="similarity">
    <text evidence="6">Belongs to the serine/threonine dehydratase family.</text>
</comment>
<evidence type="ECO:0000256" key="7">
    <source>
        <dbReference type="ARBA" id="ARBA00012096"/>
    </source>
</evidence>
<evidence type="ECO:0000256" key="2">
    <source>
        <dbReference type="ARBA" id="ARBA00001913"/>
    </source>
</evidence>
<keyword evidence="8" id="KW-0460">Magnesium</keyword>
<organism evidence="14 15">
    <name type="scientific">Streptomyces glebosus</name>
    <dbReference type="NCBI Taxonomy" id="249580"/>
    <lineage>
        <taxon>Bacteria</taxon>
        <taxon>Bacillati</taxon>
        <taxon>Actinomycetota</taxon>
        <taxon>Actinomycetes</taxon>
        <taxon>Kitasatosporales</taxon>
        <taxon>Streptomycetaceae</taxon>
        <taxon>Streptomyces</taxon>
    </lineage>
</organism>
<evidence type="ECO:0000256" key="11">
    <source>
        <dbReference type="ARBA" id="ARBA00025527"/>
    </source>
</evidence>
<reference evidence="14 15" key="1">
    <citation type="submission" date="2019-12" db="EMBL/GenBank/DDBJ databases">
        <title>Whole genome shotgun sequence of Streptomyces hygroscopicus subsp. glebosus NBRC 13786.</title>
        <authorList>
            <person name="Ichikawa N."/>
            <person name="Kimura A."/>
            <person name="Kitahashi Y."/>
            <person name="Komaki H."/>
            <person name="Tamura T."/>
        </authorList>
    </citation>
    <scope>NUCLEOTIDE SEQUENCE [LARGE SCALE GENOMIC DNA]</scope>
    <source>
        <strain evidence="14 15">NBRC 13786</strain>
    </source>
</reference>
<dbReference type="SUPFAM" id="SSF53686">
    <property type="entry name" value="Tryptophan synthase beta subunit-like PLP-dependent enzymes"/>
    <property type="match status" value="1"/>
</dbReference>
<dbReference type="RefSeq" id="WP_190141953.1">
    <property type="nucleotide sequence ID" value="NZ_BLIO01000001.1"/>
</dbReference>
<dbReference type="GO" id="GO:0018114">
    <property type="term" value="F:threonine racemase activity"/>
    <property type="evidence" value="ECO:0007669"/>
    <property type="project" value="TreeGrafter"/>
</dbReference>
<dbReference type="EMBL" id="BLIO01000001">
    <property type="protein sequence ID" value="GFE17118.1"/>
    <property type="molecule type" value="Genomic_DNA"/>
</dbReference>
<name>A0A640T1E3_9ACTN</name>
<comment type="cofactor">
    <cofactor evidence="3">
        <name>pyridoxal 5'-phosphate</name>
        <dbReference type="ChEBI" id="CHEBI:597326"/>
    </cofactor>
</comment>
<feature type="domain" description="Tryptophan synthase beta chain-like PALP" evidence="13">
    <location>
        <begin position="37"/>
        <end position="310"/>
    </location>
</feature>
<dbReference type="AlphaFoldDB" id="A0A640T1E3"/>
<keyword evidence="9" id="KW-0663">Pyridoxal phosphate</keyword>
<dbReference type="GO" id="GO:0030170">
    <property type="term" value="F:pyridoxal phosphate binding"/>
    <property type="evidence" value="ECO:0007669"/>
    <property type="project" value="InterPro"/>
</dbReference>
<dbReference type="GO" id="GO:0004794">
    <property type="term" value="F:threonine deaminase activity"/>
    <property type="evidence" value="ECO:0007669"/>
    <property type="project" value="UniProtKB-EC"/>
</dbReference>
<comment type="catalytic activity">
    <reaction evidence="1">
        <text>L-threonine = 2-oxobutanoate + NH4(+)</text>
        <dbReference type="Rhea" id="RHEA:22108"/>
        <dbReference type="ChEBI" id="CHEBI:16763"/>
        <dbReference type="ChEBI" id="CHEBI:28938"/>
        <dbReference type="ChEBI" id="CHEBI:57926"/>
        <dbReference type="EC" id="4.3.1.19"/>
    </reaction>
</comment>
<dbReference type="Gene3D" id="3.40.50.1100">
    <property type="match status" value="2"/>
</dbReference>
<evidence type="ECO:0000256" key="5">
    <source>
        <dbReference type="ARBA" id="ARBA00001946"/>
    </source>
</evidence>
<evidence type="ECO:0000259" key="13">
    <source>
        <dbReference type="Pfam" id="PF00291"/>
    </source>
</evidence>
<evidence type="ECO:0000313" key="15">
    <source>
        <dbReference type="Proteomes" id="UP000430079"/>
    </source>
</evidence>
<keyword evidence="15" id="KW-1185">Reference proteome</keyword>
<sequence>MTPSPSGPTGPGSTDVPDVVTLDDVRDAARRLAGVAHRTPVLRSRTLDALVGAEVHLKCENFQRVGAFKFRGAYNALSRLSPEQLARGVAAYSSGNHAQAVALAARELGSHAVIVMPEDTPKSKKDATAGYGAEIVTYDRYTGDRVAIGRQLADERGLALIPPYEHPHIIAGQGTAALELIEETGPLDALLTPVGGGGLMAGSATAATALVPGIRMIGVEPAAGDDTLRSLAAGHPVTIPVPRTIADGQAAERPGELTFAINGRLLDSVVLVTDDEIRTAMKFAFERLKIVTEPSGASGLAALLAGHIAPPPVPERPGRYPHPPRVGVIISGGNVGVERFLELLG</sequence>
<dbReference type="InterPro" id="IPR001926">
    <property type="entry name" value="TrpB-like_PALP"/>
</dbReference>
<dbReference type="GO" id="GO:0003941">
    <property type="term" value="F:L-serine ammonia-lyase activity"/>
    <property type="evidence" value="ECO:0007669"/>
    <property type="project" value="TreeGrafter"/>
</dbReference>
<comment type="cofactor">
    <cofactor evidence="2">
        <name>Ca(2+)</name>
        <dbReference type="ChEBI" id="CHEBI:29108"/>
    </cofactor>
</comment>
<comment type="cofactor">
    <cofactor evidence="5">
        <name>Mg(2+)</name>
        <dbReference type="ChEBI" id="CHEBI:18420"/>
    </cofactor>
</comment>
<dbReference type="CDD" id="cd01562">
    <property type="entry name" value="Thr-dehyd"/>
    <property type="match status" value="1"/>
</dbReference>
<keyword evidence="10" id="KW-0456">Lyase</keyword>
<comment type="cofactor">
    <cofactor evidence="4">
        <name>Mn(2+)</name>
        <dbReference type="ChEBI" id="CHEBI:29035"/>
    </cofactor>
</comment>
<dbReference type="PROSITE" id="PS00165">
    <property type="entry name" value="DEHYDRATASE_SER_THR"/>
    <property type="match status" value="1"/>
</dbReference>
<comment type="function">
    <text evidence="11">Catalyzes the anaerobic formation of alpha-ketobutyrate and ammonia from threonine in a two-step reaction. The first step involved a dehydration of threonine and a production of enamine intermediates (aminocrotonate), which tautomerizes to its imine form (iminobutyrate). Both intermediates are unstable and short-lived. The second step is the nonenzymatic hydrolysis of the enamine/imine intermediates to form 2-ketobutyrate and free ammonia. In the low water environment of the cell, the second step is accelerated by RidA.</text>
</comment>
<evidence type="ECO:0000256" key="10">
    <source>
        <dbReference type="ARBA" id="ARBA00023239"/>
    </source>
</evidence>
<dbReference type="FunFam" id="3.40.50.1100:FF:000005">
    <property type="entry name" value="Threonine dehydratase catabolic"/>
    <property type="match status" value="1"/>
</dbReference>